<evidence type="ECO:0000256" key="1">
    <source>
        <dbReference type="SAM" id="Phobius"/>
    </source>
</evidence>
<sequence length="254" mass="27065">MTIRSRPEVGLVRLPFAAHPAVRAEFERRWARVVPLLSAGFLGPPLVSVVAVAVGEPSGVFAWVLLAVGCAVPVGFFAARTHLRRTGWWGWLVGLSGAFQALGIGFLTLRPVLMAPTAVAMVAGVLLVLHGRRILLDPADGTLAGTSLGLRSGSRSVRSAAGRLLLGYASADDRWLRWRIGTGPTAPDVLDKKVALREIARVWVAEAGGSPGGPVVVVRTNSGVVELVVGDPESFAWQLDRRLRALADRAWPRP</sequence>
<dbReference type="HOGENOM" id="CLU_1093666_0_0_11"/>
<accession>K0K8S8</accession>
<dbReference type="STRING" id="1179773.BN6_57750"/>
<keyword evidence="1" id="KW-0812">Transmembrane</keyword>
<dbReference type="PATRIC" id="fig|1179773.3.peg.5806"/>
<feature type="transmembrane region" description="Helical" evidence="1">
    <location>
        <begin position="113"/>
        <end position="129"/>
    </location>
</feature>
<proteinExistence type="predicted"/>
<keyword evidence="1" id="KW-0472">Membrane</keyword>
<dbReference type="KEGG" id="sesp:BN6_57750"/>
<feature type="transmembrane region" description="Helical" evidence="1">
    <location>
        <begin position="88"/>
        <end position="107"/>
    </location>
</feature>
<keyword evidence="3" id="KW-1185">Reference proteome</keyword>
<feature type="transmembrane region" description="Helical" evidence="1">
    <location>
        <begin position="60"/>
        <end position="79"/>
    </location>
</feature>
<keyword evidence="1" id="KW-1133">Transmembrane helix</keyword>
<dbReference type="EMBL" id="HE804045">
    <property type="protein sequence ID" value="CCH33033.1"/>
    <property type="molecule type" value="Genomic_DNA"/>
</dbReference>
<gene>
    <name evidence="2" type="ordered locus">BN6_57750</name>
</gene>
<protein>
    <submittedName>
        <fullName evidence="2">Putative membrane protein</fullName>
    </submittedName>
</protein>
<dbReference type="AlphaFoldDB" id="K0K8S8"/>
<dbReference type="Proteomes" id="UP000006281">
    <property type="component" value="Chromosome"/>
</dbReference>
<organism evidence="2 3">
    <name type="scientific">Saccharothrix espanaensis (strain ATCC 51144 / DSM 44229 / JCM 9112 / NBRC 15066 / NRRL 15764)</name>
    <dbReference type="NCBI Taxonomy" id="1179773"/>
    <lineage>
        <taxon>Bacteria</taxon>
        <taxon>Bacillati</taxon>
        <taxon>Actinomycetota</taxon>
        <taxon>Actinomycetes</taxon>
        <taxon>Pseudonocardiales</taxon>
        <taxon>Pseudonocardiaceae</taxon>
        <taxon>Saccharothrix</taxon>
    </lineage>
</organism>
<evidence type="ECO:0000313" key="2">
    <source>
        <dbReference type="EMBL" id="CCH33033.1"/>
    </source>
</evidence>
<reference evidence="2 3" key="1">
    <citation type="journal article" date="2012" name="BMC Genomics">
        <title>Complete genome sequence of Saccharothrix espanaensis DSM 44229T and comparison to the other completely sequenced Pseudonocardiaceae.</title>
        <authorList>
            <person name="Strobel T."/>
            <person name="Al-Dilaimi A."/>
            <person name="Blom J."/>
            <person name="Gessner A."/>
            <person name="Kalinowski J."/>
            <person name="Luzhetska M."/>
            <person name="Puhler A."/>
            <person name="Szczepanowski R."/>
            <person name="Bechthold A."/>
            <person name="Ruckert C."/>
        </authorList>
    </citation>
    <scope>NUCLEOTIDE SEQUENCE [LARGE SCALE GENOMIC DNA]</scope>
    <source>
        <strain evidence="3">ATCC 51144 / DSM 44229 / JCM 9112 / NBRC 15066 / NRRL 15764</strain>
    </source>
</reference>
<evidence type="ECO:0000313" key="3">
    <source>
        <dbReference type="Proteomes" id="UP000006281"/>
    </source>
</evidence>
<name>K0K8S8_SACES</name>
<feature type="transmembrane region" description="Helical" evidence="1">
    <location>
        <begin position="33"/>
        <end position="54"/>
    </location>
</feature>